<reference evidence="2 3" key="1">
    <citation type="submission" date="2021-02" db="EMBL/GenBank/DDBJ databases">
        <title>Actinophytocola xerophila sp. nov., isolated from soil of cotton cropping field.</title>
        <authorList>
            <person name="Huang R."/>
            <person name="Chen X."/>
            <person name="Ge X."/>
            <person name="Liu W."/>
        </authorList>
    </citation>
    <scope>NUCLEOTIDE SEQUENCE [LARGE SCALE GENOMIC DNA]</scope>
    <source>
        <strain evidence="2 3">S1-96</strain>
    </source>
</reference>
<dbReference type="EMBL" id="JAFFZE010000009">
    <property type="protein sequence ID" value="MCT2583427.1"/>
    <property type="molecule type" value="Genomic_DNA"/>
</dbReference>
<dbReference type="RefSeq" id="WP_260190802.1">
    <property type="nucleotide sequence ID" value="NZ_JAFFZE010000009.1"/>
</dbReference>
<keyword evidence="3" id="KW-1185">Reference proteome</keyword>
<keyword evidence="1" id="KW-1133">Transmembrane helix</keyword>
<evidence type="ECO:0000313" key="2">
    <source>
        <dbReference type="EMBL" id="MCT2583427.1"/>
    </source>
</evidence>
<keyword evidence="1" id="KW-0812">Transmembrane</keyword>
<evidence type="ECO:0000313" key="3">
    <source>
        <dbReference type="Proteomes" id="UP001156441"/>
    </source>
</evidence>
<accession>A0ABT2J6D5</accession>
<organism evidence="2 3">
    <name type="scientific">Actinophytocola gossypii</name>
    <dbReference type="NCBI Taxonomy" id="2812003"/>
    <lineage>
        <taxon>Bacteria</taxon>
        <taxon>Bacillati</taxon>
        <taxon>Actinomycetota</taxon>
        <taxon>Actinomycetes</taxon>
        <taxon>Pseudonocardiales</taxon>
        <taxon>Pseudonocardiaceae</taxon>
    </lineage>
</organism>
<feature type="transmembrane region" description="Helical" evidence="1">
    <location>
        <begin position="6"/>
        <end position="25"/>
    </location>
</feature>
<proteinExistence type="predicted"/>
<evidence type="ECO:0008006" key="4">
    <source>
        <dbReference type="Google" id="ProtNLM"/>
    </source>
</evidence>
<keyword evidence="1" id="KW-0472">Membrane</keyword>
<comment type="caution">
    <text evidence="2">The sequence shown here is derived from an EMBL/GenBank/DDBJ whole genome shotgun (WGS) entry which is preliminary data.</text>
</comment>
<protein>
    <recommendedName>
        <fullName evidence="4">Secreted protein</fullName>
    </recommendedName>
</protein>
<dbReference type="Proteomes" id="UP001156441">
    <property type="component" value="Unassembled WGS sequence"/>
</dbReference>
<sequence length="193" mass="21815">MSTGATIVLIVVVVAVVLAAGWFVAERMRSRNLRSRFGPEYDRRVAETDDRRAAERELAERRKRHAALDLRPLSEASRTRYAEQWTMVQERFVDQPREAVVEADALVVAVLRERGYPTDGFDQQAADLSVEHAAAVEHYRGGHDIRLRLERSEVSTEELRRALVHYREVFGSVAGLGAGPQADTARRYDDAAR</sequence>
<name>A0ABT2J6D5_9PSEU</name>
<gene>
    <name evidence="2" type="ORF">JT362_09895</name>
</gene>
<evidence type="ECO:0000256" key="1">
    <source>
        <dbReference type="SAM" id="Phobius"/>
    </source>
</evidence>